<keyword evidence="2" id="KW-0378">Hydrolase</keyword>
<comment type="similarity">
    <text evidence="4">Belongs to the helicase family. DinG subfamily.</text>
</comment>
<comment type="caution">
    <text evidence="6">The sequence shown here is derived from an EMBL/GenBank/DDBJ whole genome shotgun (WGS) entry which is preliminary data.</text>
</comment>
<dbReference type="SMART" id="SM00491">
    <property type="entry name" value="HELICc2"/>
    <property type="match status" value="1"/>
</dbReference>
<dbReference type="InterPro" id="IPR045028">
    <property type="entry name" value="DinG/Rad3-like"/>
</dbReference>
<accession>A0A512H8C9</accession>
<dbReference type="GO" id="GO:0003678">
    <property type="term" value="F:DNA helicase activity"/>
    <property type="evidence" value="ECO:0007669"/>
    <property type="project" value="TreeGrafter"/>
</dbReference>
<evidence type="ECO:0000259" key="5">
    <source>
        <dbReference type="PROSITE" id="PS51193"/>
    </source>
</evidence>
<dbReference type="PROSITE" id="PS51193">
    <property type="entry name" value="HELICASE_ATP_BIND_2"/>
    <property type="match status" value="1"/>
</dbReference>
<keyword evidence="1" id="KW-0547">Nucleotide-binding</keyword>
<dbReference type="GO" id="GO:0016818">
    <property type="term" value="F:hydrolase activity, acting on acid anhydrides, in phosphorus-containing anhydrides"/>
    <property type="evidence" value="ECO:0007669"/>
    <property type="project" value="InterPro"/>
</dbReference>
<evidence type="ECO:0000256" key="4">
    <source>
        <dbReference type="ARBA" id="ARBA00038058"/>
    </source>
</evidence>
<evidence type="ECO:0000256" key="1">
    <source>
        <dbReference type="ARBA" id="ARBA00022741"/>
    </source>
</evidence>
<evidence type="ECO:0000256" key="2">
    <source>
        <dbReference type="ARBA" id="ARBA00022801"/>
    </source>
</evidence>
<reference evidence="6 7" key="1">
    <citation type="submission" date="2019-07" db="EMBL/GenBank/DDBJ databases">
        <title>Whole genome shotgun sequence of Rhodospirillum oryzae NBRC 107573.</title>
        <authorList>
            <person name="Hosoyama A."/>
            <person name="Uohara A."/>
            <person name="Ohji S."/>
            <person name="Ichikawa N."/>
        </authorList>
    </citation>
    <scope>NUCLEOTIDE SEQUENCE [LARGE SCALE GENOMIC DNA]</scope>
    <source>
        <strain evidence="6 7">NBRC 107573</strain>
    </source>
</reference>
<evidence type="ECO:0000313" key="7">
    <source>
        <dbReference type="Proteomes" id="UP000321567"/>
    </source>
</evidence>
<dbReference type="GO" id="GO:0003676">
    <property type="term" value="F:nucleic acid binding"/>
    <property type="evidence" value="ECO:0007669"/>
    <property type="project" value="InterPro"/>
</dbReference>
<dbReference type="OrthoDB" id="9805194at2"/>
<dbReference type="InterPro" id="IPR027417">
    <property type="entry name" value="P-loop_NTPase"/>
</dbReference>
<evidence type="ECO:0000313" key="6">
    <source>
        <dbReference type="EMBL" id="GEO81714.1"/>
    </source>
</evidence>
<dbReference type="EMBL" id="BJZO01000045">
    <property type="protein sequence ID" value="GEO81714.1"/>
    <property type="molecule type" value="Genomic_DNA"/>
</dbReference>
<keyword evidence="6" id="KW-0347">Helicase</keyword>
<feature type="domain" description="Helicase ATP-binding" evidence="5">
    <location>
        <begin position="208"/>
        <end position="489"/>
    </location>
</feature>
<dbReference type="GO" id="GO:0005524">
    <property type="term" value="F:ATP binding"/>
    <property type="evidence" value="ECO:0007669"/>
    <property type="project" value="UniProtKB-KW"/>
</dbReference>
<evidence type="ECO:0000256" key="3">
    <source>
        <dbReference type="ARBA" id="ARBA00022840"/>
    </source>
</evidence>
<keyword evidence="7" id="KW-1185">Reference proteome</keyword>
<dbReference type="Pfam" id="PF13307">
    <property type="entry name" value="Helicase_C_2"/>
    <property type="match status" value="1"/>
</dbReference>
<protein>
    <submittedName>
        <fullName evidence="6">DNA helicase</fullName>
    </submittedName>
</protein>
<dbReference type="PANTHER" id="PTHR11472">
    <property type="entry name" value="DNA REPAIR DEAD HELICASE RAD3/XP-D SUBFAMILY MEMBER"/>
    <property type="match status" value="1"/>
</dbReference>
<dbReference type="Proteomes" id="UP000321567">
    <property type="component" value="Unassembled WGS sequence"/>
</dbReference>
<gene>
    <name evidence="6" type="ORF">ROR02_18450</name>
</gene>
<dbReference type="InterPro" id="IPR014013">
    <property type="entry name" value="Helic_SF1/SF2_ATP-bd_DinG/Rad3"/>
</dbReference>
<dbReference type="AlphaFoldDB" id="A0A512H8C9"/>
<dbReference type="InterPro" id="IPR006555">
    <property type="entry name" value="ATP-dep_Helicase_C"/>
</dbReference>
<keyword evidence="3" id="KW-0067">ATP-binding</keyword>
<sequence length="920" mass="98330">MTLSSSPSSAVALPPVPALVVQAGGGVLLHPDGEIETLAGGRAAESRLNQVRPLVCHRPHAARRLGLAWFAAHDVLELFAFVRPARFCAPTPRGLARVMGLPVPSSTAEEARTLAWAALALLDDLAVLPPGAATTAEARALAHAMAQGGWAWGGPVLAALGGAGEVPPPAALRRALAVWRALPEVEEEAPLPPPGAWPVAPREARARLAALLGTGAETRPQQADYASAVCAAFEPRLQADQPRVVLAEAGTGVGKTLGYIAPASLWAERNEGTVWISTYTRNLQRQLDRELDRLYPEPEEKARQVVVRKGRENYLCLLNLEEAMARVATLPTEAVALGLMARWVRATRDGDIGGGDFPGWLTDLLGTEPTVGLADRRGECLFSACEHVHRCFIERALRRARRARLVVANHALVMVQAALGGLDDDTRPGRYVFDEGHHVFDAADAAFSAHLTAVEAAEVRRWLVGAEAEGGRSRARGLKRRIEGLIDPDGEAAALLTEALEAARSLPGPAWPTRLGGGTARGAVEHFLVEVRAQVLARAAHATGPHSLEVEVRPPAPGLLDSGRAVAAALSEIVVPLKALAGLLAKRLDAEADTLDTATRTRLESMVRSIERRAVVPLSGWQAMAAGLGDPEPPADFVEWLALERIEGREVDVGLHRHWIDPTRPFAQTLGRRAHGLVVTSATLRDGAGEEESTWRAAEARLGLGHLGAPVIRAAVPSPFDYQAATRVLGVTDVSRDEPDQVAAAFRALFMAAGGGALGLFTAVARLKAVHARLAPDLEAAGLPLYAQHVDAMDIGTLIAIFREEEDACLLGTDAVRDGVDVPGRSLRLIVFDRVPWPRPDILHKARRALWGGPAYDDRLTRLRLKQAFGRLVRRAGDRGVFVMLDPRFPSRLGSAFPPGVAIERVGLAEAVAIVREHES</sequence>
<organism evidence="6 7">
    <name type="scientific">Pararhodospirillum oryzae</name>
    <dbReference type="NCBI Taxonomy" id="478448"/>
    <lineage>
        <taxon>Bacteria</taxon>
        <taxon>Pseudomonadati</taxon>
        <taxon>Pseudomonadota</taxon>
        <taxon>Alphaproteobacteria</taxon>
        <taxon>Rhodospirillales</taxon>
        <taxon>Rhodospirillaceae</taxon>
        <taxon>Pararhodospirillum</taxon>
    </lineage>
</organism>
<dbReference type="PANTHER" id="PTHR11472:SF34">
    <property type="entry name" value="REGULATOR OF TELOMERE ELONGATION HELICASE 1"/>
    <property type="match status" value="1"/>
</dbReference>
<proteinExistence type="inferred from homology"/>
<dbReference type="Gene3D" id="3.40.50.300">
    <property type="entry name" value="P-loop containing nucleotide triphosphate hydrolases"/>
    <property type="match status" value="2"/>
</dbReference>
<dbReference type="SUPFAM" id="SSF52540">
    <property type="entry name" value="P-loop containing nucleoside triphosphate hydrolases"/>
    <property type="match status" value="1"/>
</dbReference>
<name>A0A512H8C9_9PROT</name>
<dbReference type="GO" id="GO:0006139">
    <property type="term" value="P:nucleobase-containing compound metabolic process"/>
    <property type="evidence" value="ECO:0007669"/>
    <property type="project" value="InterPro"/>
</dbReference>